<evidence type="ECO:0000313" key="10">
    <source>
        <dbReference type="EMBL" id="AUG52308.1"/>
    </source>
</evidence>
<dbReference type="GO" id="GO:0005840">
    <property type="term" value="C:ribosome"/>
    <property type="evidence" value="ECO:0007669"/>
    <property type="project" value="UniProtKB-KW"/>
</dbReference>
<evidence type="ECO:0000256" key="1">
    <source>
        <dbReference type="ARBA" id="ARBA00006194"/>
    </source>
</evidence>
<sequence>MAKAPQTRVRRRERKNITNGIAHVNATFNNTMITITDVQGNTIAWSTAGGMGFRGSRKSTPYAAQIAAEDAGKKAAEHGMKTLEVEVKGPGSGRESALRALQAVGFTITSIKDVTPIPHNGCRPRKRRRV</sequence>
<keyword evidence="4 8" id="KW-0689">Ribosomal protein</keyword>
<dbReference type="GO" id="GO:0006412">
    <property type="term" value="P:translation"/>
    <property type="evidence" value="ECO:0007669"/>
    <property type="project" value="UniProtKB-UniRule"/>
</dbReference>
<keyword evidence="12" id="KW-1185">Reference proteome</keyword>
<dbReference type="GO" id="GO:0003735">
    <property type="term" value="F:structural constituent of ribosome"/>
    <property type="evidence" value="ECO:0007669"/>
    <property type="project" value="InterPro"/>
</dbReference>
<accession>A0A2N3KMC8</accession>
<dbReference type="SUPFAM" id="SSF53137">
    <property type="entry name" value="Translational machinery components"/>
    <property type="match status" value="1"/>
</dbReference>
<evidence type="ECO:0000256" key="8">
    <source>
        <dbReference type="HAMAP-Rule" id="MF_01310"/>
    </source>
</evidence>
<evidence type="ECO:0000256" key="9">
    <source>
        <dbReference type="RuleBase" id="RU003629"/>
    </source>
</evidence>
<dbReference type="GO" id="GO:0019843">
    <property type="term" value="F:rRNA binding"/>
    <property type="evidence" value="ECO:0007669"/>
    <property type="project" value="UniProtKB-UniRule"/>
</dbReference>
<dbReference type="OrthoDB" id="9806415at2"/>
<gene>
    <name evidence="8" type="primary">rpsK</name>
    <name evidence="11" type="ORF">COO20_18815</name>
    <name evidence="10" type="ORF">CSC3H3_05940</name>
</gene>
<comment type="subunit">
    <text evidence="8">Part of the 30S ribosomal subunit. Interacts with proteins S7 and S18. Binds to IF-3.</text>
</comment>
<evidence type="ECO:0000256" key="4">
    <source>
        <dbReference type="ARBA" id="ARBA00022980"/>
    </source>
</evidence>
<dbReference type="InterPro" id="IPR019981">
    <property type="entry name" value="Ribosomal_uS11_bac-type"/>
</dbReference>
<keyword evidence="2 8" id="KW-0699">rRNA-binding</keyword>
<organism evidence="11 13">
    <name type="scientific">Thalassospira marina</name>
    <dbReference type="NCBI Taxonomy" id="2048283"/>
    <lineage>
        <taxon>Bacteria</taxon>
        <taxon>Pseudomonadati</taxon>
        <taxon>Pseudomonadota</taxon>
        <taxon>Alphaproteobacteria</taxon>
        <taxon>Rhodospirillales</taxon>
        <taxon>Thalassospiraceae</taxon>
        <taxon>Thalassospira</taxon>
    </lineage>
</organism>
<dbReference type="NCBIfam" id="TIGR03632">
    <property type="entry name" value="uS11_bact"/>
    <property type="match status" value="1"/>
</dbReference>
<keyword evidence="5 8" id="KW-0687">Ribonucleoprotein</keyword>
<evidence type="ECO:0000256" key="3">
    <source>
        <dbReference type="ARBA" id="ARBA00022884"/>
    </source>
</evidence>
<evidence type="ECO:0000256" key="5">
    <source>
        <dbReference type="ARBA" id="ARBA00023274"/>
    </source>
</evidence>
<dbReference type="Gene3D" id="3.30.420.80">
    <property type="entry name" value="Ribosomal protein S11"/>
    <property type="match status" value="1"/>
</dbReference>
<name>A0A2N3KMC8_9PROT</name>
<evidence type="ECO:0000256" key="2">
    <source>
        <dbReference type="ARBA" id="ARBA00022730"/>
    </source>
</evidence>
<dbReference type="InterPro" id="IPR018102">
    <property type="entry name" value="Ribosomal_uS11_CS"/>
</dbReference>
<dbReference type="KEGG" id="thac:CSC3H3_05940"/>
<dbReference type="InterPro" id="IPR001971">
    <property type="entry name" value="Ribosomal_uS11"/>
</dbReference>
<dbReference type="EMBL" id="NWTK01000014">
    <property type="protein sequence ID" value="PKR51633.1"/>
    <property type="molecule type" value="Genomic_DNA"/>
</dbReference>
<dbReference type="AlphaFoldDB" id="A0A2N3KMC8"/>
<comment type="function">
    <text evidence="7 8">Located on the platform of the 30S subunit, it bridges several disparate RNA helices of the 16S rRNA. Forms part of the Shine-Dalgarno cleft in the 70S ribosome.</text>
</comment>
<reference evidence="11 13" key="1">
    <citation type="submission" date="2017-09" db="EMBL/GenBank/DDBJ databases">
        <title>Biodiversity and function of Thalassospira species in the particle-attached aromatic-hydrocarbon-degrading consortia from the surface seawater of the South China Sea.</title>
        <authorList>
            <person name="Dong C."/>
            <person name="Liu R."/>
            <person name="Shao Z."/>
        </authorList>
    </citation>
    <scope>NUCLEOTIDE SEQUENCE [LARGE SCALE GENOMIC DNA]</scope>
    <source>
        <strain evidence="11 13">CSC1P2</strain>
    </source>
</reference>
<reference evidence="10 12" key="2">
    <citation type="submission" date="2017-10" db="EMBL/GenBank/DDBJ databases">
        <title>Biodiversity and function of Thalassospira species in the particle-attached aromatic-hydrocarbon-degrading consortia from the surface seawater of the China South Sea.</title>
        <authorList>
            <person name="Dong C."/>
            <person name="Liu R."/>
            <person name="Shao Z."/>
        </authorList>
    </citation>
    <scope>NUCLEOTIDE SEQUENCE [LARGE SCALE GENOMIC DNA]</scope>
    <source>
        <strain evidence="10 12">CSC3H3</strain>
    </source>
</reference>
<evidence type="ECO:0000313" key="12">
    <source>
        <dbReference type="Proteomes" id="UP000233458"/>
    </source>
</evidence>
<dbReference type="FunFam" id="3.30.420.80:FF:000001">
    <property type="entry name" value="30S ribosomal protein S11"/>
    <property type="match status" value="1"/>
</dbReference>
<evidence type="ECO:0000256" key="7">
    <source>
        <dbReference type="ARBA" id="ARBA00058053"/>
    </source>
</evidence>
<keyword evidence="3 8" id="KW-0694">RNA-binding</keyword>
<evidence type="ECO:0000313" key="11">
    <source>
        <dbReference type="EMBL" id="PKR51633.1"/>
    </source>
</evidence>
<dbReference type="Proteomes" id="UP000233458">
    <property type="component" value="Chromosome"/>
</dbReference>
<protein>
    <recommendedName>
        <fullName evidence="6 8">Small ribosomal subunit protein uS11</fullName>
    </recommendedName>
</protein>
<dbReference type="PROSITE" id="PS00054">
    <property type="entry name" value="RIBOSOMAL_S11"/>
    <property type="match status" value="1"/>
</dbReference>
<evidence type="ECO:0000256" key="6">
    <source>
        <dbReference type="ARBA" id="ARBA00035160"/>
    </source>
</evidence>
<dbReference type="Proteomes" id="UP000233597">
    <property type="component" value="Unassembled WGS sequence"/>
</dbReference>
<proteinExistence type="inferred from homology"/>
<dbReference type="InterPro" id="IPR036967">
    <property type="entry name" value="Ribosomal_uS11_sf"/>
</dbReference>
<dbReference type="PANTHER" id="PTHR11759">
    <property type="entry name" value="40S RIBOSOMAL PROTEIN S14/30S RIBOSOMAL PROTEIN S11"/>
    <property type="match status" value="1"/>
</dbReference>
<dbReference type="PIRSF" id="PIRSF002131">
    <property type="entry name" value="Ribosomal_S11"/>
    <property type="match status" value="1"/>
</dbReference>
<dbReference type="Pfam" id="PF00411">
    <property type="entry name" value="Ribosomal_S11"/>
    <property type="match status" value="1"/>
</dbReference>
<dbReference type="GO" id="GO:1990904">
    <property type="term" value="C:ribonucleoprotein complex"/>
    <property type="evidence" value="ECO:0007669"/>
    <property type="project" value="UniProtKB-KW"/>
</dbReference>
<dbReference type="NCBIfam" id="NF003698">
    <property type="entry name" value="PRK05309.1"/>
    <property type="match status" value="1"/>
</dbReference>
<comment type="similarity">
    <text evidence="1 8 9">Belongs to the universal ribosomal protein uS11 family.</text>
</comment>
<dbReference type="RefSeq" id="WP_101269378.1">
    <property type="nucleotide sequence ID" value="NZ_CP024199.1"/>
</dbReference>
<dbReference type="EMBL" id="CP024199">
    <property type="protein sequence ID" value="AUG52308.1"/>
    <property type="molecule type" value="Genomic_DNA"/>
</dbReference>
<evidence type="ECO:0000313" key="13">
    <source>
        <dbReference type="Proteomes" id="UP000233597"/>
    </source>
</evidence>
<dbReference type="HAMAP" id="MF_01310">
    <property type="entry name" value="Ribosomal_uS11"/>
    <property type="match status" value="1"/>
</dbReference>